<dbReference type="EMBL" id="JANIID010000018">
    <property type="protein sequence ID" value="MCQ8772090.1"/>
    <property type="molecule type" value="Genomic_DNA"/>
</dbReference>
<gene>
    <name evidence="2" type="ORF">NQU55_20275</name>
</gene>
<dbReference type="RefSeq" id="WP_168093247.1">
    <property type="nucleotide sequence ID" value="NZ_JAATER010000129.1"/>
</dbReference>
<name>A0A9X2LIZ9_9ACTN</name>
<keyword evidence="3" id="KW-1185">Reference proteome</keyword>
<feature type="transmembrane region" description="Helical" evidence="1">
    <location>
        <begin position="12"/>
        <end position="32"/>
    </location>
</feature>
<organism evidence="2 3">
    <name type="scientific">Streptomyces telluris</name>
    <dbReference type="NCBI Taxonomy" id="2720021"/>
    <lineage>
        <taxon>Bacteria</taxon>
        <taxon>Bacillati</taxon>
        <taxon>Actinomycetota</taxon>
        <taxon>Actinomycetes</taxon>
        <taxon>Kitasatosporales</taxon>
        <taxon>Streptomycetaceae</taxon>
        <taxon>Streptomyces</taxon>
    </lineage>
</organism>
<proteinExistence type="predicted"/>
<protein>
    <submittedName>
        <fullName evidence="2">Uncharacterized protein</fullName>
    </submittedName>
</protein>
<evidence type="ECO:0000256" key="1">
    <source>
        <dbReference type="SAM" id="Phobius"/>
    </source>
</evidence>
<sequence>MLLAQGIEWGTIPTWISAVLSGGSVLMALHIIRRDRKKDERADAMKVLCWNSDKTEVVNGSDRAIRHVRVMAELKEYKGKRGPFRHRTVAETLRPGEEASIARNWGDNFFPEPVAVVFLDSDGKEWARDLRTARLYVCSPRRSFNKWLEFRVYSEKRERLLRQFTERRIT</sequence>
<accession>A0A9X2LIZ9</accession>
<evidence type="ECO:0000313" key="2">
    <source>
        <dbReference type="EMBL" id="MCQ8772090.1"/>
    </source>
</evidence>
<dbReference type="Proteomes" id="UP001142374">
    <property type="component" value="Unassembled WGS sequence"/>
</dbReference>
<keyword evidence="1" id="KW-0812">Transmembrane</keyword>
<keyword evidence="1" id="KW-1133">Transmembrane helix</keyword>
<keyword evidence="1" id="KW-0472">Membrane</keyword>
<evidence type="ECO:0000313" key="3">
    <source>
        <dbReference type="Proteomes" id="UP001142374"/>
    </source>
</evidence>
<dbReference type="AlphaFoldDB" id="A0A9X2LIZ9"/>
<comment type="caution">
    <text evidence="2">The sequence shown here is derived from an EMBL/GenBank/DDBJ whole genome shotgun (WGS) entry which is preliminary data.</text>
</comment>
<reference evidence="2" key="1">
    <citation type="submission" date="2022-06" db="EMBL/GenBank/DDBJ databases">
        <title>WGS of actinobacteria.</title>
        <authorList>
            <person name="Thawai C."/>
        </authorList>
    </citation>
    <scope>NUCLEOTIDE SEQUENCE</scope>
    <source>
        <strain evidence="2">AA8</strain>
    </source>
</reference>